<dbReference type="PANTHER" id="PTHR31818">
    <property type="entry name" value="O-FUCOSYLTRANSFERASE 16"/>
    <property type="match status" value="1"/>
</dbReference>
<dbReference type="STRING" id="59895.A0A103Y7N6"/>
<dbReference type="AlphaFoldDB" id="A0A103Y7N6"/>
<evidence type="ECO:0000256" key="6">
    <source>
        <dbReference type="ARBA" id="ARBA00030350"/>
    </source>
</evidence>
<gene>
    <name evidence="7" type="ORF">Ccrd_017660</name>
</gene>
<reference evidence="7 8" key="1">
    <citation type="journal article" date="2016" name="Sci. Rep.">
        <title>The genome sequence of the outbreeding globe artichoke constructed de novo incorporating a phase-aware low-pass sequencing strategy of F1 progeny.</title>
        <authorList>
            <person name="Scaglione D."/>
            <person name="Reyes-Chin-Wo S."/>
            <person name="Acquadro A."/>
            <person name="Froenicke L."/>
            <person name="Portis E."/>
            <person name="Beitel C."/>
            <person name="Tirone M."/>
            <person name="Mauro R."/>
            <person name="Lo Monaco A."/>
            <person name="Mauromicale G."/>
            <person name="Faccioli P."/>
            <person name="Cattivelli L."/>
            <person name="Rieseberg L."/>
            <person name="Michelmore R."/>
            <person name="Lanteri S."/>
        </authorList>
    </citation>
    <scope>NUCLEOTIDE SEQUENCE [LARGE SCALE GENOMIC DNA]</scope>
    <source>
        <strain evidence="7">2C</strain>
    </source>
</reference>
<keyword evidence="3" id="KW-0808">Transferase</keyword>
<evidence type="ECO:0000256" key="1">
    <source>
        <dbReference type="ARBA" id="ARBA00007737"/>
    </source>
</evidence>
<name>A0A103Y7N6_CYNCS</name>
<dbReference type="InterPro" id="IPR019378">
    <property type="entry name" value="GDP-Fuc_O-FucTrfase"/>
</dbReference>
<accession>A0A103Y7N6</accession>
<dbReference type="Proteomes" id="UP000243975">
    <property type="component" value="Unassembled WGS sequence"/>
</dbReference>
<dbReference type="Pfam" id="PF10250">
    <property type="entry name" value="O-FucT"/>
    <property type="match status" value="1"/>
</dbReference>
<dbReference type="GO" id="GO:0016757">
    <property type="term" value="F:glycosyltransferase activity"/>
    <property type="evidence" value="ECO:0007669"/>
    <property type="project" value="UniProtKB-KW"/>
</dbReference>
<evidence type="ECO:0000256" key="2">
    <source>
        <dbReference type="ARBA" id="ARBA00022676"/>
    </source>
</evidence>
<keyword evidence="4" id="KW-0294">Fucose metabolism</keyword>
<protein>
    <recommendedName>
        <fullName evidence="6">O-fucosyltransferase family protein</fullName>
    </recommendedName>
</protein>
<dbReference type="Gramene" id="KVI04032">
    <property type="protein sequence ID" value="KVI04032"/>
    <property type="gene ID" value="Ccrd_017660"/>
</dbReference>
<keyword evidence="5" id="KW-0119">Carbohydrate metabolism</keyword>
<keyword evidence="8" id="KW-1185">Reference proteome</keyword>
<keyword evidence="2" id="KW-0328">Glycosyltransferase</keyword>
<proteinExistence type="inferred from homology"/>
<evidence type="ECO:0000256" key="3">
    <source>
        <dbReference type="ARBA" id="ARBA00022679"/>
    </source>
</evidence>
<evidence type="ECO:0000256" key="5">
    <source>
        <dbReference type="ARBA" id="ARBA00023277"/>
    </source>
</evidence>
<comment type="caution">
    <text evidence="7">The sequence shown here is derived from an EMBL/GenBank/DDBJ whole genome shotgun (WGS) entry which is preliminary data.</text>
</comment>
<organism evidence="7 8">
    <name type="scientific">Cynara cardunculus var. scolymus</name>
    <name type="common">Globe artichoke</name>
    <name type="synonym">Cynara scolymus</name>
    <dbReference type="NCBI Taxonomy" id="59895"/>
    <lineage>
        <taxon>Eukaryota</taxon>
        <taxon>Viridiplantae</taxon>
        <taxon>Streptophyta</taxon>
        <taxon>Embryophyta</taxon>
        <taxon>Tracheophyta</taxon>
        <taxon>Spermatophyta</taxon>
        <taxon>Magnoliopsida</taxon>
        <taxon>eudicotyledons</taxon>
        <taxon>Gunneridae</taxon>
        <taxon>Pentapetalae</taxon>
        <taxon>asterids</taxon>
        <taxon>campanulids</taxon>
        <taxon>Asterales</taxon>
        <taxon>Asteraceae</taxon>
        <taxon>Carduoideae</taxon>
        <taxon>Cardueae</taxon>
        <taxon>Carduinae</taxon>
        <taxon>Cynara</taxon>
    </lineage>
</organism>
<dbReference type="GO" id="GO:0006004">
    <property type="term" value="P:fucose metabolic process"/>
    <property type="evidence" value="ECO:0007669"/>
    <property type="project" value="UniProtKB-KW"/>
</dbReference>
<dbReference type="EMBL" id="LEKV01002314">
    <property type="protein sequence ID" value="KVI04032.1"/>
    <property type="molecule type" value="Genomic_DNA"/>
</dbReference>
<evidence type="ECO:0000256" key="4">
    <source>
        <dbReference type="ARBA" id="ARBA00023253"/>
    </source>
</evidence>
<evidence type="ECO:0000313" key="8">
    <source>
        <dbReference type="Proteomes" id="UP000243975"/>
    </source>
</evidence>
<comment type="similarity">
    <text evidence="1">Belongs to the glycosyltransferase GT106 family.</text>
</comment>
<evidence type="ECO:0000313" key="7">
    <source>
        <dbReference type="EMBL" id="KVI04032.1"/>
    </source>
</evidence>
<sequence>MMHDNLSAFESDWILYFPEVIYGSILCSNFSEIFDVDWFISYLSKDVKIVKELPSSINGRVVHPYRTRVPRKCNQGCYQSRMVPLLDKRKAVMLTKFDYRLSNRLATNLQKLRCRANYHALRFTDPIVEMGKTPICLPSPGATMAAEIKNDENYNKFEDGGKLYMNPDRERRQGRCPLTPEEVGLMLRALGYGRDIHIYVASGEVYGGEDTLAPLKALFPNIHSKDTITSKNEMAPFLSYSSRMAALDFIVCDESDPTIRPNAKKLWRLFVDRNNMTWEEFETTTRAYQMGFMGEPNEVKPGRGEFHENPAACICENSESKSKSMMHSNPDVKFDEKNDVAEDEHDGFYEEDVEIEDKSRVQRLGTKNETDLGRIGASESGELEEIFSD</sequence>
<dbReference type="PANTHER" id="PTHR31818:SF1">
    <property type="entry name" value="O-FUCOSYLTRANSFERASE 16"/>
    <property type="match status" value="1"/>
</dbReference>